<dbReference type="PROSITE" id="PS50931">
    <property type="entry name" value="HTH_LYSR"/>
    <property type="match status" value="1"/>
</dbReference>
<dbReference type="PANTHER" id="PTHR30346">
    <property type="entry name" value="TRANSCRIPTIONAL DUAL REGULATOR HCAR-RELATED"/>
    <property type="match status" value="1"/>
</dbReference>
<keyword evidence="2" id="KW-0805">Transcription regulation</keyword>
<dbReference type="InterPro" id="IPR036390">
    <property type="entry name" value="WH_DNA-bd_sf"/>
</dbReference>
<dbReference type="RefSeq" id="WP_090094168.1">
    <property type="nucleotide sequence ID" value="NZ_CBCRVU010000007.1"/>
</dbReference>
<accession>A0A1I1TW31</accession>
<dbReference type="PANTHER" id="PTHR30346:SF28">
    <property type="entry name" value="HTH-TYPE TRANSCRIPTIONAL REGULATOR CYNR"/>
    <property type="match status" value="1"/>
</dbReference>
<dbReference type="GO" id="GO:0003700">
    <property type="term" value="F:DNA-binding transcription factor activity"/>
    <property type="evidence" value="ECO:0007669"/>
    <property type="project" value="InterPro"/>
</dbReference>
<comment type="similarity">
    <text evidence="1">Belongs to the LysR transcriptional regulatory family.</text>
</comment>
<reference evidence="7" key="1">
    <citation type="submission" date="2016-10" db="EMBL/GenBank/DDBJ databases">
        <authorList>
            <person name="Varghese N."/>
            <person name="Submissions S."/>
        </authorList>
    </citation>
    <scope>NUCLEOTIDE SEQUENCE [LARGE SCALE GENOMIC DNA]</scope>
    <source>
        <strain evidence="7">R-53102</strain>
    </source>
</reference>
<sequence length="295" mass="34623">MDIKKLVTFINLVETRNFTRTAKAMHVTQPTVTHDINTIEDELGVKLFNRTKRYVNITKNGELFYQKMRPLINSYYSAVQDIQGKDAYESSQITLGYSYSLFNDLYIPKWLKQFREKHPQVRFMLENLSHNDLKQQLSSNKLDLMITTGREAEDLTNIKTYLVETESFQAIISRDNPLSKRTRLEITDFNDQRMLFLDNNWAASDLINLQNKIIHSNKQINVMYVNDLPSLNILIKSGQGITVGLYCIYAKLDKTLTYVPVNWKPTVDLVIITPQNQHKRMVYEFIKFIQNFKFE</sequence>
<dbReference type="AlphaFoldDB" id="A0A1I1TW31"/>
<keyword evidence="3 6" id="KW-0238">DNA-binding</keyword>
<evidence type="ECO:0000313" key="7">
    <source>
        <dbReference type="Proteomes" id="UP000199599"/>
    </source>
</evidence>
<evidence type="ECO:0000256" key="4">
    <source>
        <dbReference type="ARBA" id="ARBA00023163"/>
    </source>
</evidence>
<dbReference type="EMBL" id="FOMN01000014">
    <property type="protein sequence ID" value="SFD62595.1"/>
    <property type="molecule type" value="Genomic_DNA"/>
</dbReference>
<dbReference type="SUPFAM" id="SSF46785">
    <property type="entry name" value="Winged helix' DNA-binding domain"/>
    <property type="match status" value="1"/>
</dbReference>
<organism evidence="6 7">
    <name type="scientific">Lactobacillus bombicola</name>
    <dbReference type="NCBI Taxonomy" id="1505723"/>
    <lineage>
        <taxon>Bacteria</taxon>
        <taxon>Bacillati</taxon>
        <taxon>Bacillota</taxon>
        <taxon>Bacilli</taxon>
        <taxon>Lactobacillales</taxon>
        <taxon>Lactobacillaceae</taxon>
        <taxon>Lactobacillus</taxon>
    </lineage>
</organism>
<evidence type="ECO:0000256" key="3">
    <source>
        <dbReference type="ARBA" id="ARBA00023125"/>
    </source>
</evidence>
<feature type="domain" description="HTH lysR-type" evidence="5">
    <location>
        <begin position="1"/>
        <end position="58"/>
    </location>
</feature>
<dbReference type="SUPFAM" id="SSF53850">
    <property type="entry name" value="Periplasmic binding protein-like II"/>
    <property type="match status" value="1"/>
</dbReference>
<dbReference type="STRING" id="1505723.SAMN04487792_1639"/>
<dbReference type="PRINTS" id="PR00039">
    <property type="entry name" value="HTHLYSR"/>
</dbReference>
<proteinExistence type="inferred from homology"/>
<keyword evidence="4" id="KW-0804">Transcription</keyword>
<dbReference type="FunFam" id="1.10.10.10:FF:000001">
    <property type="entry name" value="LysR family transcriptional regulator"/>
    <property type="match status" value="1"/>
</dbReference>
<evidence type="ECO:0000259" key="5">
    <source>
        <dbReference type="PROSITE" id="PS50931"/>
    </source>
</evidence>
<name>A0A1I1TW31_9LACO</name>
<evidence type="ECO:0000313" key="6">
    <source>
        <dbReference type="EMBL" id="SFD62595.1"/>
    </source>
</evidence>
<dbReference type="Gene3D" id="3.40.190.290">
    <property type="match status" value="1"/>
</dbReference>
<dbReference type="InterPro" id="IPR036388">
    <property type="entry name" value="WH-like_DNA-bd_sf"/>
</dbReference>
<gene>
    <name evidence="6" type="ORF">SAMN04487792_1639</name>
</gene>
<dbReference type="Proteomes" id="UP000199599">
    <property type="component" value="Unassembled WGS sequence"/>
</dbReference>
<dbReference type="InterPro" id="IPR005119">
    <property type="entry name" value="LysR_subst-bd"/>
</dbReference>
<dbReference type="Pfam" id="PF00126">
    <property type="entry name" value="HTH_1"/>
    <property type="match status" value="1"/>
</dbReference>
<dbReference type="CDD" id="cd05466">
    <property type="entry name" value="PBP2_LTTR_substrate"/>
    <property type="match status" value="1"/>
</dbReference>
<dbReference type="GO" id="GO:0003677">
    <property type="term" value="F:DNA binding"/>
    <property type="evidence" value="ECO:0007669"/>
    <property type="project" value="UniProtKB-KW"/>
</dbReference>
<dbReference type="InterPro" id="IPR000847">
    <property type="entry name" value="LysR_HTH_N"/>
</dbReference>
<evidence type="ECO:0000256" key="1">
    <source>
        <dbReference type="ARBA" id="ARBA00009437"/>
    </source>
</evidence>
<dbReference type="GO" id="GO:0032993">
    <property type="term" value="C:protein-DNA complex"/>
    <property type="evidence" value="ECO:0007669"/>
    <property type="project" value="TreeGrafter"/>
</dbReference>
<evidence type="ECO:0000256" key="2">
    <source>
        <dbReference type="ARBA" id="ARBA00023015"/>
    </source>
</evidence>
<dbReference type="Pfam" id="PF03466">
    <property type="entry name" value="LysR_substrate"/>
    <property type="match status" value="1"/>
</dbReference>
<protein>
    <submittedName>
        <fullName evidence="6">DNA-binding transcriptional regulator, LysR family</fullName>
    </submittedName>
</protein>
<dbReference type="Gene3D" id="1.10.10.10">
    <property type="entry name" value="Winged helix-like DNA-binding domain superfamily/Winged helix DNA-binding domain"/>
    <property type="match status" value="1"/>
</dbReference>